<proteinExistence type="predicted"/>
<accession>A0AC59YW72</accession>
<evidence type="ECO:0000313" key="1">
    <source>
        <dbReference type="EMBL" id="CAN0028735.1"/>
    </source>
</evidence>
<dbReference type="EMBL" id="OX596104">
    <property type="protein sequence ID" value="CAN0028735.1"/>
    <property type="molecule type" value="Genomic_DNA"/>
</dbReference>
<evidence type="ECO:0000313" key="2">
    <source>
        <dbReference type="Proteomes" id="UP001162501"/>
    </source>
</evidence>
<reference evidence="1" key="1">
    <citation type="submission" date="2023-05" db="EMBL/GenBank/DDBJ databases">
        <authorList>
            <consortium name="ELIXIR-Norway"/>
        </authorList>
    </citation>
    <scope>NUCLEOTIDE SEQUENCE</scope>
</reference>
<dbReference type="Proteomes" id="UP001162501">
    <property type="component" value="Chromosome 20"/>
</dbReference>
<sequence length="131" mass="13229">MDGSSVCVGCPRVERPPVLVTGARGVAPSREGSGQFHGLRLLLAPETWSGYPQLCTRRASEAFAAYPLWGPVLGSLVSGQSGAGAGPGGVRHGHLLQCGRGPLGGGEGSLCSCVVSSALMASWIRDPTSAG</sequence>
<gene>
    <name evidence="1" type="ORF">MRATA1EN22A_LOCUS10977</name>
</gene>
<organism evidence="1 2">
    <name type="scientific">Rangifer tarandus platyrhynchus</name>
    <name type="common">Svalbard reindeer</name>
    <dbReference type="NCBI Taxonomy" id="3082113"/>
    <lineage>
        <taxon>Eukaryota</taxon>
        <taxon>Metazoa</taxon>
        <taxon>Chordata</taxon>
        <taxon>Craniata</taxon>
        <taxon>Vertebrata</taxon>
        <taxon>Euteleostomi</taxon>
        <taxon>Mammalia</taxon>
        <taxon>Eutheria</taxon>
        <taxon>Laurasiatheria</taxon>
        <taxon>Artiodactyla</taxon>
        <taxon>Ruminantia</taxon>
        <taxon>Pecora</taxon>
        <taxon>Cervidae</taxon>
        <taxon>Odocoileinae</taxon>
        <taxon>Rangifer</taxon>
    </lineage>
</organism>
<reference evidence="1" key="2">
    <citation type="submission" date="2025-03" db="EMBL/GenBank/DDBJ databases">
        <authorList>
            <consortium name="ELIXIR-Norway"/>
            <consortium name="Elixir Norway"/>
        </authorList>
    </citation>
    <scope>NUCLEOTIDE SEQUENCE</scope>
</reference>
<name>A0AC59YW72_RANTA</name>
<protein>
    <submittedName>
        <fullName evidence="1">Uncharacterized protein</fullName>
    </submittedName>
</protein>